<sequence>MRVQILTARADGYFIALWGSSPPIAGFPPLVFLGTIFGGNLSLLWSVRALVSPGGPQASTAFSLSVRLVTHLSDPRGDRRCFLSPVKP</sequence>
<proteinExistence type="predicted"/>
<comment type="caution">
    <text evidence="1">The sequence shown here is derived from an EMBL/GenBank/DDBJ whole genome shotgun (WGS) entry which is preliminary data.</text>
</comment>
<organism evidence="1 2">
    <name type="scientific">Laspinema olomoucense D3b</name>
    <dbReference type="NCBI Taxonomy" id="2953688"/>
    <lineage>
        <taxon>Bacteria</taxon>
        <taxon>Bacillati</taxon>
        <taxon>Cyanobacteriota</taxon>
        <taxon>Cyanophyceae</taxon>
        <taxon>Oscillatoriophycideae</taxon>
        <taxon>Oscillatoriales</taxon>
        <taxon>Laspinemataceae</taxon>
        <taxon>Laspinema</taxon>
        <taxon>Laspinema olomoucense</taxon>
    </lineage>
</organism>
<dbReference type="RefSeq" id="WP_261201818.1">
    <property type="nucleotide sequence ID" value="NZ_JAMXFA010000018.1"/>
</dbReference>
<name>A0ABT2N8G1_9CYAN</name>
<reference evidence="1 2" key="1">
    <citation type="journal article" date="2022" name="Front. Microbiol.">
        <title>High genomic differentiation and limited gene flow indicate recent cryptic speciation within the genus Laspinema (cyanobacteria).</title>
        <authorList>
            <person name="Stanojkovic A."/>
            <person name="Skoupy S."/>
            <person name="Skaloud P."/>
            <person name="Dvorak P."/>
        </authorList>
    </citation>
    <scope>NUCLEOTIDE SEQUENCE [LARGE SCALE GENOMIC DNA]</scope>
    <source>
        <strain evidence="1 2">D3b</strain>
    </source>
</reference>
<gene>
    <name evidence="1" type="ORF">NG792_14770</name>
</gene>
<dbReference type="EMBL" id="JAMXFA010000018">
    <property type="protein sequence ID" value="MCT7978973.1"/>
    <property type="molecule type" value="Genomic_DNA"/>
</dbReference>
<evidence type="ECO:0000313" key="1">
    <source>
        <dbReference type="EMBL" id="MCT7978973.1"/>
    </source>
</evidence>
<protein>
    <submittedName>
        <fullName evidence="1">Uncharacterized protein</fullName>
    </submittedName>
</protein>
<evidence type="ECO:0000313" key="2">
    <source>
        <dbReference type="Proteomes" id="UP001525961"/>
    </source>
</evidence>
<dbReference type="Proteomes" id="UP001525961">
    <property type="component" value="Unassembled WGS sequence"/>
</dbReference>
<keyword evidence="2" id="KW-1185">Reference proteome</keyword>
<accession>A0ABT2N8G1</accession>